<proteinExistence type="inferred from homology"/>
<comment type="catalytic activity">
    <reaction evidence="7">
        <text>L-aspartate + L-glutamine + ATP + H2O = L-asparagine + L-glutamate + AMP + diphosphate + H(+)</text>
        <dbReference type="Rhea" id="RHEA:12228"/>
        <dbReference type="ChEBI" id="CHEBI:15377"/>
        <dbReference type="ChEBI" id="CHEBI:15378"/>
        <dbReference type="ChEBI" id="CHEBI:29985"/>
        <dbReference type="ChEBI" id="CHEBI:29991"/>
        <dbReference type="ChEBI" id="CHEBI:30616"/>
        <dbReference type="ChEBI" id="CHEBI:33019"/>
        <dbReference type="ChEBI" id="CHEBI:58048"/>
        <dbReference type="ChEBI" id="CHEBI:58359"/>
        <dbReference type="ChEBI" id="CHEBI:456215"/>
        <dbReference type="EC" id="6.3.5.4"/>
    </reaction>
</comment>
<evidence type="ECO:0000256" key="6">
    <source>
        <dbReference type="ARBA" id="ARBA00022962"/>
    </source>
</evidence>
<keyword evidence="8" id="KW-0061">Asparagine biosynthesis</keyword>
<dbReference type="InterPro" id="IPR014729">
    <property type="entry name" value="Rossmann-like_a/b/a_fold"/>
</dbReference>
<dbReference type="Pfam" id="PF00733">
    <property type="entry name" value="Asn_synthase"/>
    <property type="match status" value="1"/>
</dbReference>
<dbReference type="EC" id="6.3.5.4" evidence="3"/>
<gene>
    <name evidence="11" type="primary">asnB</name>
    <name evidence="12" type="ORF">KsCSTR_34630</name>
    <name evidence="11" type="ORF">kuste2605</name>
</gene>
<dbReference type="InterPro" id="IPR029055">
    <property type="entry name" value="Ntn_hydrolases_N"/>
</dbReference>
<keyword evidence="11" id="KW-0436">Ligase</keyword>
<keyword evidence="5 9" id="KW-0067">ATP-binding</keyword>
<organism evidence="11">
    <name type="scientific">Kuenenia stuttgartiensis</name>
    <dbReference type="NCBI Taxonomy" id="174633"/>
    <lineage>
        <taxon>Bacteria</taxon>
        <taxon>Pseudomonadati</taxon>
        <taxon>Planctomycetota</taxon>
        <taxon>Candidatus Brocadiia</taxon>
        <taxon>Candidatus Brocadiales</taxon>
        <taxon>Candidatus Brocadiaceae</taxon>
        <taxon>Candidatus Kuenenia</taxon>
    </lineage>
</organism>
<dbReference type="InterPro" id="IPR006426">
    <property type="entry name" value="Asn_synth_AEB"/>
</dbReference>
<dbReference type="InterPro" id="IPR051786">
    <property type="entry name" value="ASN_synthetase/amidase"/>
</dbReference>
<dbReference type="EMBL" id="CP049055">
    <property type="protein sequence ID" value="QII12842.1"/>
    <property type="molecule type" value="Genomic_DNA"/>
</dbReference>
<dbReference type="Gene3D" id="3.40.50.620">
    <property type="entry name" value="HUPs"/>
    <property type="match status" value="1"/>
</dbReference>
<evidence type="ECO:0000256" key="8">
    <source>
        <dbReference type="PIRSR" id="PIRSR001589-1"/>
    </source>
</evidence>
<reference evidence="11" key="1">
    <citation type="journal article" date="2006" name="Nature">
        <title>Deciphering the evolution and metabolism of an anammox bacterium from a community genome.</title>
        <authorList>
            <person name="Strous M."/>
            <person name="Pelletier E."/>
            <person name="Mangenot S."/>
            <person name="Rattei T."/>
            <person name="Lehner A."/>
            <person name="Taylor M.W."/>
            <person name="Horn M."/>
            <person name="Daims H."/>
            <person name="Bartol-Mavel D."/>
            <person name="Wincker P."/>
            <person name="Barbe V."/>
            <person name="Fonknechten N."/>
            <person name="Vallenet D."/>
            <person name="Segurens B."/>
            <person name="Schenowitz-Truong C."/>
            <person name="Medigue C."/>
            <person name="Collingro A."/>
            <person name="Snel B."/>
            <person name="Dutilh B.E."/>
            <person name="OpDenCamp H.J.M."/>
            <person name="vanDerDrift C."/>
            <person name="Cirpus I."/>
            <person name="vanDePas-Schoonen K.T."/>
            <person name="Harhangi H.R."/>
            <person name="vanNiftrik L."/>
            <person name="Schmid M."/>
            <person name="Keltjens J."/>
            <person name="vanDeVossenberg J."/>
            <person name="Kartal B."/>
            <person name="Meier H."/>
            <person name="Frishman D."/>
            <person name="Huynen M.A."/>
            <person name="Mewes H."/>
            <person name="Weissenbach J."/>
            <person name="Jetten M.S.M."/>
            <person name="Wagner M."/>
            <person name="LePaslier D."/>
        </authorList>
    </citation>
    <scope>NUCLEOTIDE SEQUENCE</scope>
</reference>
<dbReference type="SUPFAM" id="SSF52402">
    <property type="entry name" value="Adenine nucleotide alpha hydrolases-like"/>
    <property type="match status" value="1"/>
</dbReference>
<keyword evidence="4 9" id="KW-0547">Nucleotide-binding</keyword>
<evidence type="ECO:0000313" key="11">
    <source>
        <dbReference type="EMBL" id="CAJ73353.1"/>
    </source>
</evidence>
<dbReference type="InterPro" id="IPR001962">
    <property type="entry name" value="Asn_synthase"/>
</dbReference>
<comment type="pathway">
    <text evidence="1">Amino-acid biosynthesis; L-asparagine biosynthesis; L-asparagine from L-aspartate (L-Gln route): step 1/1.</text>
</comment>
<dbReference type="GO" id="GO:0004066">
    <property type="term" value="F:asparagine synthase (glutamine-hydrolyzing) activity"/>
    <property type="evidence" value="ECO:0007669"/>
    <property type="project" value="UniProtKB-EC"/>
</dbReference>
<dbReference type="NCBIfam" id="TIGR01536">
    <property type="entry name" value="asn_synth_AEB"/>
    <property type="match status" value="1"/>
</dbReference>
<evidence type="ECO:0000313" key="12">
    <source>
        <dbReference type="EMBL" id="QII12842.1"/>
    </source>
</evidence>
<dbReference type="InterPro" id="IPR017932">
    <property type="entry name" value="GATase_2_dom"/>
</dbReference>
<keyword evidence="6 8" id="KW-0315">Glutamine amidotransferase</keyword>
<dbReference type="PANTHER" id="PTHR43284:SF1">
    <property type="entry name" value="ASPARAGINE SYNTHETASE"/>
    <property type="match status" value="1"/>
</dbReference>
<dbReference type="Gene3D" id="3.60.20.10">
    <property type="entry name" value="Glutamine Phosphoribosylpyrophosphate, subunit 1, domain 1"/>
    <property type="match status" value="1"/>
</dbReference>
<accession>Q1Q706</accession>
<evidence type="ECO:0000256" key="2">
    <source>
        <dbReference type="ARBA" id="ARBA00005752"/>
    </source>
</evidence>
<dbReference type="SUPFAM" id="SSF56235">
    <property type="entry name" value="N-terminal nucleophile aminohydrolases (Ntn hydrolases)"/>
    <property type="match status" value="1"/>
</dbReference>
<feature type="binding site" evidence="9">
    <location>
        <position position="328"/>
    </location>
    <ligand>
        <name>ATP</name>
        <dbReference type="ChEBI" id="CHEBI:30616"/>
    </ligand>
</feature>
<evidence type="ECO:0000259" key="10">
    <source>
        <dbReference type="PROSITE" id="PS51278"/>
    </source>
</evidence>
<reference evidence="12 13" key="3">
    <citation type="submission" date="2020-02" db="EMBL/GenBank/DDBJ databases">
        <title>Newly sequenced genome of strain CSTR1 showed variability in Candidatus Kuenenia stuttgartiensis genomes.</title>
        <authorList>
            <person name="Ding C."/>
            <person name="Adrian L."/>
        </authorList>
    </citation>
    <scope>NUCLEOTIDE SEQUENCE [LARGE SCALE GENOMIC DNA]</scope>
    <source>
        <strain evidence="12 13">CSTR1</strain>
    </source>
</reference>
<evidence type="ECO:0000313" key="13">
    <source>
        <dbReference type="Proteomes" id="UP000501926"/>
    </source>
</evidence>
<dbReference type="PROSITE" id="PS51278">
    <property type="entry name" value="GATASE_TYPE_2"/>
    <property type="match status" value="1"/>
</dbReference>
<dbReference type="PANTHER" id="PTHR43284">
    <property type="entry name" value="ASPARAGINE SYNTHETASE (GLUTAMINE-HYDROLYZING)"/>
    <property type="match status" value="1"/>
</dbReference>
<sequence length="670" mass="78047">MCGIAGLIDLSGKAIDPEILKSMSDVIRHRGPDDEGYVLIDQATSRFQTYAGHDSPSDIQEFNPNFKSSTTAFAGNLGLSHRRFSIIDLTAAGHQPFYDNDRSCCVVFNGEIYNYIELRAELESRGHIFRSHSDTEVLLEAYKAWDVECFTRFNGFWALALYDFRKKRLILSRDRLGKRPLYWVRNDSRIYFASEIKSLLKVPENARNKKVNQEAIWYWCSSGLRDLNLSTCFEGIFSLPSASWVIVDENFPNKLKTFWKVPEKRMSENDIGISEAATLVRETLMEAVRIRLRADVPIALELSGGLDSSAILALTAQIHPERITTYTVRFHDPRTNEEPFARSVAKHYNVDYRVIDPPSQTFWQHILAFTYLQEEPYHSPNLQTSQDIWSHMRGEGIKVTLTGAAGDEMFAGYSRYYAKAQRENLQTGHYLQFIENALLWSERRYNFKTMALSLIRSPIRYLFNNLMPQASRVRQRNRNYLRNISISQRQCNTETLTETLYSDITNALIPYWLRSGDKTLMGMPFEGRCPFLDYRVVEIATQLPITYLIRHGWHKWILRKALEDYLPSDVLWRKQKMGFPFPYQTFYENSRKIIDLILSHADNPFIELSNKEKFQKDWRAISFILWYEMFFNENLTLFKKIESMINQSCTTTDSKYTPEFLSSCEVTSIT</sequence>
<evidence type="ECO:0000256" key="5">
    <source>
        <dbReference type="ARBA" id="ARBA00022840"/>
    </source>
</evidence>
<evidence type="ECO:0000256" key="1">
    <source>
        <dbReference type="ARBA" id="ARBA00005187"/>
    </source>
</evidence>
<dbReference type="RefSeq" id="WP_164995217.1">
    <property type="nucleotide sequence ID" value="NZ_CP049055.1"/>
</dbReference>
<dbReference type="GO" id="GO:0005524">
    <property type="term" value="F:ATP binding"/>
    <property type="evidence" value="ECO:0007669"/>
    <property type="project" value="UniProtKB-KW"/>
</dbReference>
<feature type="domain" description="Glutamine amidotransferase type-2" evidence="10">
    <location>
        <begin position="2"/>
        <end position="250"/>
    </location>
</feature>
<dbReference type="PIRSF" id="PIRSF001589">
    <property type="entry name" value="Asn_synthetase_glu-h"/>
    <property type="match status" value="1"/>
</dbReference>
<evidence type="ECO:0000256" key="7">
    <source>
        <dbReference type="ARBA" id="ARBA00048741"/>
    </source>
</evidence>
<evidence type="ECO:0000256" key="3">
    <source>
        <dbReference type="ARBA" id="ARBA00012737"/>
    </source>
</evidence>
<evidence type="ECO:0000256" key="4">
    <source>
        <dbReference type="ARBA" id="ARBA00022741"/>
    </source>
</evidence>
<dbReference type="CDD" id="cd01991">
    <property type="entry name" value="Asn_synthase_B_C"/>
    <property type="match status" value="1"/>
</dbReference>
<feature type="active site" description="For GATase activity" evidence="8">
    <location>
        <position position="2"/>
    </location>
</feature>
<dbReference type="Proteomes" id="UP000501926">
    <property type="component" value="Chromosome"/>
</dbReference>
<protein>
    <recommendedName>
        <fullName evidence="3">asparagine synthase (glutamine-hydrolyzing)</fullName>
        <ecNumber evidence="3">6.3.5.4</ecNumber>
    </recommendedName>
</protein>
<comment type="similarity">
    <text evidence="2">Belongs to the asparagine synthetase family.</text>
</comment>
<dbReference type="InterPro" id="IPR033738">
    <property type="entry name" value="AsnB_N"/>
</dbReference>
<dbReference type="GO" id="GO:0006529">
    <property type="term" value="P:asparagine biosynthetic process"/>
    <property type="evidence" value="ECO:0007669"/>
    <property type="project" value="UniProtKB-KW"/>
</dbReference>
<feature type="binding site" evidence="9">
    <location>
        <position position="134"/>
    </location>
    <ligand>
        <name>L-glutamine</name>
        <dbReference type="ChEBI" id="CHEBI:58359"/>
    </ligand>
</feature>
<reference evidence="11" key="2">
    <citation type="submission" date="2006-01" db="EMBL/GenBank/DDBJ databases">
        <authorList>
            <person name="Genoscope"/>
        </authorList>
    </citation>
    <scope>NUCLEOTIDE SEQUENCE</scope>
</reference>
<keyword evidence="8" id="KW-0028">Amino-acid biosynthesis</keyword>
<dbReference type="AlphaFoldDB" id="Q1Q706"/>
<dbReference type="CDD" id="cd00712">
    <property type="entry name" value="AsnB"/>
    <property type="match status" value="1"/>
</dbReference>
<evidence type="ECO:0000256" key="9">
    <source>
        <dbReference type="PIRSR" id="PIRSR001589-2"/>
    </source>
</evidence>
<dbReference type="Pfam" id="PF13537">
    <property type="entry name" value="GATase_7"/>
    <property type="match status" value="1"/>
</dbReference>
<name>Q1Q706_KUEST</name>
<dbReference type="EMBL" id="CT573071">
    <property type="protein sequence ID" value="CAJ73353.1"/>
    <property type="molecule type" value="Genomic_DNA"/>
</dbReference>